<dbReference type="SUPFAM" id="SSF55846">
    <property type="entry name" value="N-acetylmuramoyl-L-alanine amidase-like"/>
    <property type="match status" value="1"/>
</dbReference>
<dbReference type="SMART" id="SM00644">
    <property type="entry name" value="Ami_2"/>
    <property type="match status" value="1"/>
</dbReference>
<dbReference type="CDD" id="cd06583">
    <property type="entry name" value="PGRP"/>
    <property type="match status" value="1"/>
</dbReference>
<dbReference type="GO" id="GO:0042742">
    <property type="term" value="P:defense response to bacterium"/>
    <property type="evidence" value="ECO:0007669"/>
    <property type="project" value="UniProtKB-KW"/>
</dbReference>
<keyword evidence="2" id="KW-0081">Bacteriolytic enzyme</keyword>
<reference evidence="4" key="1">
    <citation type="journal article" date="2021" name="Proc. Natl. Acad. Sci. U.S.A.">
        <title>A Catalog of Tens of Thousands of Viruses from Human Metagenomes Reveals Hidden Associations with Chronic Diseases.</title>
        <authorList>
            <person name="Tisza M.J."/>
            <person name="Buck C.B."/>
        </authorList>
    </citation>
    <scope>NUCLEOTIDE SEQUENCE</scope>
    <source>
        <strain evidence="4">CtDIL13</strain>
    </source>
</reference>
<accession>A0A8S5SY09</accession>
<keyword evidence="1" id="KW-0929">Antimicrobial</keyword>
<dbReference type="GO" id="GO:0008745">
    <property type="term" value="F:N-acetylmuramoyl-L-alanine amidase activity"/>
    <property type="evidence" value="ECO:0007669"/>
    <property type="project" value="InterPro"/>
</dbReference>
<dbReference type="Gene3D" id="3.40.80.10">
    <property type="entry name" value="Peptidoglycan recognition protein-like"/>
    <property type="match status" value="1"/>
</dbReference>
<dbReference type="InterPro" id="IPR036505">
    <property type="entry name" value="Amidase/PGRP_sf"/>
</dbReference>
<dbReference type="InterPro" id="IPR002502">
    <property type="entry name" value="Amidase_domain"/>
</dbReference>
<evidence type="ECO:0000256" key="2">
    <source>
        <dbReference type="ARBA" id="ARBA00022638"/>
    </source>
</evidence>
<evidence type="ECO:0000256" key="1">
    <source>
        <dbReference type="ARBA" id="ARBA00022529"/>
    </source>
</evidence>
<dbReference type="PROSITE" id="PS00018">
    <property type="entry name" value="EF_HAND_1"/>
    <property type="match status" value="1"/>
</dbReference>
<name>A0A8S5SY09_9CAUD</name>
<evidence type="ECO:0000313" key="4">
    <source>
        <dbReference type="EMBL" id="DAF55830.1"/>
    </source>
</evidence>
<dbReference type="GO" id="GO:0009253">
    <property type="term" value="P:peptidoglycan catabolic process"/>
    <property type="evidence" value="ECO:0007669"/>
    <property type="project" value="InterPro"/>
</dbReference>
<dbReference type="InterPro" id="IPR018247">
    <property type="entry name" value="EF_Hand_1_Ca_BS"/>
</dbReference>
<dbReference type="GO" id="GO:0001897">
    <property type="term" value="P:symbiont-mediated cytolysis of host cell"/>
    <property type="evidence" value="ECO:0007669"/>
    <property type="project" value="UniProtKB-ARBA"/>
</dbReference>
<sequence length="168" mass="18947">MGRCEKLHRPSCQLQERKGGRMRTIKYIAVHCTASHQSQTIESLRQEFLRKGWVNPGYHYVVAPDGRITQLLDEDKVSNGVKGFNSVSINVAYIGGIDRMGKPADNRTDAQKASLRTLLSMLHKKYPVAVIQGHRDFSPDLNHDGRITSNEYIKACPCFNAKTEYANI</sequence>
<protein>
    <submittedName>
        <fullName evidence="4">Endodeoxyribonuclease I</fullName>
    </submittedName>
</protein>
<feature type="domain" description="N-acetylmuramoyl-L-alanine amidase" evidence="3">
    <location>
        <begin position="14"/>
        <end position="146"/>
    </location>
</feature>
<dbReference type="EMBL" id="BK032701">
    <property type="protein sequence ID" value="DAF55830.1"/>
    <property type="molecule type" value="Genomic_DNA"/>
</dbReference>
<dbReference type="Pfam" id="PF01510">
    <property type="entry name" value="Amidase_2"/>
    <property type="match status" value="1"/>
</dbReference>
<evidence type="ECO:0000259" key="3">
    <source>
        <dbReference type="SMART" id="SM00644"/>
    </source>
</evidence>
<proteinExistence type="predicted"/>
<organism evidence="4">
    <name type="scientific">Siphoviridae sp. ctDIL13</name>
    <dbReference type="NCBI Taxonomy" id="2827811"/>
    <lineage>
        <taxon>Viruses</taxon>
        <taxon>Duplodnaviria</taxon>
        <taxon>Heunggongvirae</taxon>
        <taxon>Uroviricota</taxon>
        <taxon>Caudoviricetes</taxon>
    </lineage>
</organism>